<dbReference type="EMBL" id="AZEG01000005">
    <property type="protein sequence ID" value="KRL38363.1"/>
    <property type="molecule type" value="Genomic_DNA"/>
</dbReference>
<evidence type="ECO:0000313" key="12">
    <source>
        <dbReference type="EMBL" id="KRL38363.1"/>
    </source>
</evidence>
<protein>
    <submittedName>
        <fullName evidence="12">Sugar transport protein</fullName>
    </submittedName>
</protein>
<evidence type="ECO:0000256" key="9">
    <source>
        <dbReference type="SAM" id="Coils"/>
    </source>
</evidence>
<dbReference type="PROSITE" id="PS00217">
    <property type="entry name" value="SUGAR_TRANSPORT_2"/>
    <property type="match status" value="1"/>
</dbReference>
<dbReference type="InterPro" id="IPR003663">
    <property type="entry name" value="Sugar/inositol_transpt"/>
</dbReference>
<dbReference type="PROSITE" id="PS00216">
    <property type="entry name" value="SUGAR_TRANSPORT_1"/>
    <property type="match status" value="1"/>
</dbReference>
<dbReference type="InterPro" id="IPR005828">
    <property type="entry name" value="MFS_sugar_transport-like"/>
</dbReference>
<evidence type="ECO:0000256" key="5">
    <source>
        <dbReference type="ARBA" id="ARBA00022692"/>
    </source>
</evidence>
<keyword evidence="4" id="KW-1003">Cell membrane</keyword>
<dbReference type="GO" id="GO:0022857">
    <property type="term" value="F:transmembrane transporter activity"/>
    <property type="evidence" value="ECO:0007669"/>
    <property type="project" value="InterPro"/>
</dbReference>
<dbReference type="PANTHER" id="PTHR48020">
    <property type="entry name" value="PROTON MYO-INOSITOL COTRANSPORTER"/>
    <property type="match status" value="1"/>
</dbReference>
<dbReference type="InterPro" id="IPR047984">
    <property type="entry name" value="XylE-like"/>
</dbReference>
<evidence type="ECO:0000256" key="2">
    <source>
        <dbReference type="ARBA" id="ARBA00010992"/>
    </source>
</evidence>
<reference evidence="12 13" key="1">
    <citation type="journal article" date="2015" name="Genome Announc.">
        <title>Expanding the biotechnology potential of lactobacilli through comparative genomics of 213 strains and associated genera.</title>
        <authorList>
            <person name="Sun Z."/>
            <person name="Harris H.M."/>
            <person name="McCann A."/>
            <person name="Guo C."/>
            <person name="Argimon S."/>
            <person name="Zhang W."/>
            <person name="Yang X."/>
            <person name="Jeffery I.B."/>
            <person name="Cooney J.C."/>
            <person name="Kagawa T.F."/>
            <person name="Liu W."/>
            <person name="Song Y."/>
            <person name="Salvetti E."/>
            <person name="Wrobel A."/>
            <person name="Rasinkangas P."/>
            <person name="Parkhill J."/>
            <person name="Rea M.C."/>
            <person name="O'Sullivan O."/>
            <person name="Ritari J."/>
            <person name="Douillard F.P."/>
            <person name="Paul Ross R."/>
            <person name="Yang R."/>
            <person name="Briner A.E."/>
            <person name="Felis G.E."/>
            <person name="de Vos W.M."/>
            <person name="Barrangou R."/>
            <person name="Klaenhammer T.R."/>
            <person name="Caufield P.W."/>
            <person name="Cui Y."/>
            <person name="Zhang H."/>
            <person name="O'Toole P.W."/>
        </authorList>
    </citation>
    <scope>NUCLEOTIDE SEQUENCE [LARGE SCALE GENOMIC DNA]</scope>
    <source>
        <strain evidence="12 13">DSM 19971</strain>
    </source>
</reference>
<dbReference type="SUPFAM" id="SSF103473">
    <property type="entry name" value="MFS general substrate transporter"/>
    <property type="match status" value="1"/>
</dbReference>
<feature type="transmembrane region" description="Helical" evidence="10">
    <location>
        <begin position="127"/>
        <end position="148"/>
    </location>
</feature>
<comment type="similarity">
    <text evidence="2 8">Belongs to the major facilitator superfamily. Sugar transporter (TC 2.A.1.1) family.</text>
</comment>
<dbReference type="NCBIfam" id="TIGR00879">
    <property type="entry name" value="SP"/>
    <property type="match status" value="1"/>
</dbReference>
<feature type="transmembrane region" description="Helical" evidence="10">
    <location>
        <begin position="439"/>
        <end position="458"/>
    </location>
</feature>
<dbReference type="InterPro" id="IPR020846">
    <property type="entry name" value="MFS_dom"/>
</dbReference>
<accession>A0A0R1QB27</accession>
<evidence type="ECO:0000256" key="7">
    <source>
        <dbReference type="ARBA" id="ARBA00023136"/>
    </source>
</evidence>
<evidence type="ECO:0000256" key="10">
    <source>
        <dbReference type="SAM" id="Phobius"/>
    </source>
</evidence>
<evidence type="ECO:0000256" key="3">
    <source>
        <dbReference type="ARBA" id="ARBA00022448"/>
    </source>
</evidence>
<dbReference type="Pfam" id="PF00083">
    <property type="entry name" value="Sugar_tr"/>
    <property type="match status" value="1"/>
</dbReference>
<feature type="transmembrane region" description="Helical" evidence="10">
    <location>
        <begin position="312"/>
        <end position="333"/>
    </location>
</feature>
<dbReference type="STRING" id="1423812.FD20_GL001986"/>
<name>A0A0R1QB27_9LACO</name>
<keyword evidence="13" id="KW-1185">Reference proteome</keyword>
<dbReference type="InterPro" id="IPR036259">
    <property type="entry name" value="MFS_trans_sf"/>
</dbReference>
<dbReference type="InterPro" id="IPR005829">
    <property type="entry name" value="Sugar_transporter_CS"/>
</dbReference>
<evidence type="ECO:0000259" key="11">
    <source>
        <dbReference type="PROSITE" id="PS50850"/>
    </source>
</evidence>
<feature type="coiled-coil region" evidence="9">
    <location>
        <begin position="227"/>
        <end position="261"/>
    </location>
</feature>
<feature type="transmembrane region" description="Helical" evidence="10">
    <location>
        <begin position="345"/>
        <end position="366"/>
    </location>
</feature>
<dbReference type="RefSeq" id="WP_057736323.1">
    <property type="nucleotide sequence ID" value="NZ_AZEG01000005.1"/>
</dbReference>
<evidence type="ECO:0000256" key="4">
    <source>
        <dbReference type="ARBA" id="ARBA00022475"/>
    </source>
</evidence>
<dbReference type="AlphaFoldDB" id="A0A0R1QB27"/>
<feature type="transmembrane region" description="Helical" evidence="10">
    <location>
        <begin position="168"/>
        <end position="186"/>
    </location>
</feature>
<organism evidence="12 13">
    <name type="scientific">Liquorilactobacillus uvarum DSM 19971</name>
    <dbReference type="NCBI Taxonomy" id="1423812"/>
    <lineage>
        <taxon>Bacteria</taxon>
        <taxon>Bacillati</taxon>
        <taxon>Bacillota</taxon>
        <taxon>Bacilli</taxon>
        <taxon>Lactobacillales</taxon>
        <taxon>Lactobacillaceae</taxon>
        <taxon>Liquorilactobacillus</taxon>
    </lineage>
</organism>
<comment type="subcellular location">
    <subcellularLocation>
        <location evidence="1">Cell membrane</location>
        <topology evidence="1">Multi-pass membrane protein</topology>
    </subcellularLocation>
</comment>
<keyword evidence="3 8" id="KW-0813">Transport</keyword>
<feature type="transmembrane region" description="Helical" evidence="10">
    <location>
        <begin position="192"/>
        <end position="214"/>
    </location>
</feature>
<keyword evidence="6 10" id="KW-1133">Transmembrane helix</keyword>
<proteinExistence type="inferred from homology"/>
<keyword evidence="12" id="KW-0762">Sugar transport</keyword>
<gene>
    <name evidence="12" type="ORF">FD20_GL001986</name>
</gene>
<evidence type="ECO:0000256" key="8">
    <source>
        <dbReference type="RuleBase" id="RU003346"/>
    </source>
</evidence>
<dbReference type="GO" id="GO:0005886">
    <property type="term" value="C:plasma membrane"/>
    <property type="evidence" value="ECO:0007669"/>
    <property type="project" value="UniProtKB-SubCell"/>
</dbReference>
<keyword evidence="9" id="KW-0175">Coiled coil</keyword>
<keyword evidence="7 10" id="KW-0472">Membrane</keyword>
<comment type="caution">
    <text evidence="12">The sequence shown here is derived from an EMBL/GenBank/DDBJ whole genome shotgun (WGS) entry which is preliminary data.</text>
</comment>
<feature type="transmembrane region" description="Helical" evidence="10">
    <location>
        <begin position="410"/>
        <end position="433"/>
    </location>
</feature>
<feature type="transmembrane region" description="Helical" evidence="10">
    <location>
        <begin position="102"/>
        <end position="121"/>
    </location>
</feature>
<dbReference type="PRINTS" id="PR00171">
    <property type="entry name" value="SUGRTRNSPORT"/>
</dbReference>
<feature type="domain" description="Major facilitator superfamily (MFS) profile" evidence="11">
    <location>
        <begin position="34"/>
        <end position="465"/>
    </location>
</feature>
<keyword evidence="5 10" id="KW-0812">Transmembrane</keyword>
<feature type="transmembrane region" description="Helical" evidence="10">
    <location>
        <begin position="73"/>
        <end position="90"/>
    </location>
</feature>
<feature type="transmembrane region" description="Helical" evidence="10">
    <location>
        <begin position="277"/>
        <end position="300"/>
    </location>
</feature>
<dbReference type="PROSITE" id="PS50850">
    <property type="entry name" value="MFS"/>
    <property type="match status" value="1"/>
</dbReference>
<dbReference type="InterPro" id="IPR050814">
    <property type="entry name" value="Myo-inositol_Transporter"/>
</dbReference>
<dbReference type="Gene3D" id="1.20.1250.20">
    <property type="entry name" value="MFS general substrate transporter like domains"/>
    <property type="match status" value="1"/>
</dbReference>
<dbReference type="CDD" id="cd17359">
    <property type="entry name" value="MFS_XylE_like"/>
    <property type="match status" value="1"/>
</dbReference>
<dbReference type="PATRIC" id="fig|1423812.3.peg.2107"/>
<dbReference type="PANTHER" id="PTHR48020:SF12">
    <property type="entry name" value="PROTON MYO-INOSITOL COTRANSPORTER"/>
    <property type="match status" value="1"/>
</dbReference>
<dbReference type="Proteomes" id="UP000051155">
    <property type="component" value="Unassembled WGS sequence"/>
</dbReference>
<evidence type="ECO:0000256" key="6">
    <source>
        <dbReference type="ARBA" id="ARBA00022989"/>
    </source>
</evidence>
<evidence type="ECO:0000313" key="13">
    <source>
        <dbReference type="Proteomes" id="UP000051155"/>
    </source>
</evidence>
<dbReference type="FunFam" id="1.20.1250.20:FF:000134">
    <property type="entry name" value="MFS sugar transporter protein"/>
    <property type="match status" value="1"/>
</dbReference>
<sequence length="489" mass="53556">MRKKLILMSFSKNKSLDQPTSSSNNIAKKNLKKIAILSTFGGLLFGIDTGVINGALTFMASPQELNLTSTDEGLVTSGITLGAAVGALTAGKLSDRYGRRKVMLFLSIIFLVFTAACSLAPNALTMIIFRFCLGLAVGGASVIVPTFLSELSTPSIRGKLVTQNELMITGGQLLAFSVNALLGILFNEQSNIWRWMIAFGMIPSICLFVGMMIIPESPRWMVMKGKVAEAEKTLVSIRSTKDEAAKEIMQIQHALKQEEETKQAKLKDLTIPWVRRLILIGVGIGIMQQIIGINIMMYYGTTILMKSGFGHQSALVANIFNGLVSAVATYVGMHLMNKVNRRKMLLTGITGTGISLMAIALISTFLTNSALLPYFVILTTMIFLGFFQGCISPTTWLLMSEIFPQNLRGLGMGISTFFLWLSNFLVGFVFPILLANIGLSATFIVFVGCNLLSFWFAWKFAPETRGKSLEQIQLEFQYGQKTGIGPEQH</sequence>
<feature type="transmembrane region" description="Helical" evidence="10">
    <location>
        <begin position="34"/>
        <end position="61"/>
    </location>
</feature>
<feature type="transmembrane region" description="Helical" evidence="10">
    <location>
        <begin position="372"/>
        <end position="398"/>
    </location>
</feature>
<evidence type="ECO:0000256" key="1">
    <source>
        <dbReference type="ARBA" id="ARBA00004651"/>
    </source>
</evidence>